<dbReference type="EMBL" id="JAENHO010000007">
    <property type="protein sequence ID" value="MBL7257483.1"/>
    <property type="molecule type" value="Genomic_DNA"/>
</dbReference>
<evidence type="ECO:0000313" key="1">
    <source>
        <dbReference type="EMBL" id="MBL7257483.1"/>
    </source>
</evidence>
<dbReference type="Proteomes" id="UP000598996">
    <property type="component" value="Unassembled WGS sequence"/>
</dbReference>
<name>A0ABS1VRY9_9ACTN</name>
<organism evidence="1 2">
    <name type="scientific">Paractinoplanes lichenicola</name>
    <dbReference type="NCBI Taxonomy" id="2802976"/>
    <lineage>
        <taxon>Bacteria</taxon>
        <taxon>Bacillati</taxon>
        <taxon>Actinomycetota</taxon>
        <taxon>Actinomycetes</taxon>
        <taxon>Micromonosporales</taxon>
        <taxon>Micromonosporaceae</taxon>
        <taxon>Paractinoplanes</taxon>
    </lineage>
</organism>
<sequence>MVDVLVLHGSPGSGKSTLARALSETLAQAGVAHGVVDLDDLSIVYPYAGRQFPRDNLRAVWPNYQAVAPDMKLIIPLVFADEAEVGLTRDAVPGARFIICETTAPVEVLKRRVTEREPTDEWRERLRGLIDLFHSRDDRERIRHFLVSTHPVPVEESVREILDKAGWSGLAGADEPGR</sequence>
<accession>A0ABS1VRY9</accession>
<dbReference type="InterPro" id="IPR027417">
    <property type="entry name" value="P-loop_NTPase"/>
</dbReference>
<keyword evidence="2" id="KW-1185">Reference proteome</keyword>
<protein>
    <submittedName>
        <fullName evidence="1">Uncharacterized protein</fullName>
    </submittedName>
</protein>
<gene>
    <name evidence="1" type="ORF">JKJ07_24590</name>
</gene>
<reference evidence="1 2" key="1">
    <citation type="submission" date="2021-01" db="EMBL/GenBank/DDBJ databases">
        <title>Actinoplanes sp. nov. LDG1-01 isolated from lichen.</title>
        <authorList>
            <person name="Saeng-In P."/>
            <person name="Phongsopitanun W."/>
            <person name="Kanchanasin P."/>
            <person name="Yuki M."/>
            <person name="Kudo T."/>
            <person name="Ohkuma M."/>
            <person name="Tanasupawat S."/>
        </authorList>
    </citation>
    <scope>NUCLEOTIDE SEQUENCE [LARGE SCALE GENOMIC DNA]</scope>
    <source>
        <strain evidence="1 2">LDG1-01</strain>
    </source>
</reference>
<evidence type="ECO:0000313" key="2">
    <source>
        <dbReference type="Proteomes" id="UP000598996"/>
    </source>
</evidence>
<dbReference type="SUPFAM" id="SSF52540">
    <property type="entry name" value="P-loop containing nucleoside triphosphate hydrolases"/>
    <property type="match status" value="1"/>
</dbReference>
<dbReference type="RefSeq" id="WP_202994100.1">
    <property type="nucleotide sequence ID" value="NZ_JAENHO010000007.1"/>
</dbReference>
<dbReference type="Gene3D" id="3.40.50.300">
    <property type="entry name" value="P-loop containing nucleotide triphosphate hydrolases"/>
    <property type="match status" value="1"/>
</dbReference>
<dbReference type="CDD" id="cd01983">
    <property type="entry name" value="SIMIBI"/>
    <property type="match status" value="1"/>
</dbReference>
<proteinExistence type="predicted"/>
<comment type="caution">
    <text evidence="1">The sequence shown here is derived from an EMBL/GenBank/DDBJ whole genome shotgun (WGS) entry which is preliminary data.</text>
</comment>